<dbReference type="Proteomes" id="UP001145087">
    <property type="component" value="Unassembled WGS sequence"/>
</dbReference>
<evidence type="ECO:0008006" key="3">
    <source>
        <dbReference type="Google" id="ProtNLM"/>
    </source>
</evidence>
<proteinExistence type="predicted"/>
<name>A0A9X3F7C3_9BACT</name>
<keyword evidence="2" id="KW-1185">Reference proteome</keyword>
<dbReference type="EMBL" id="JAPOHD010000028">
    <property type="protein sequence ID" value="MCY1721675.1"/>
    <property type="molecule type" value="Genomic_DNA"/>
</dbReference>
<protein>
    <recommendedName>
        <fullName evidence="3">DUF481 domain-containing protein</fullName>
    </recommendedName>
</protein>
<evidence type="ECO:0000313" key="2">
    <source>
        <dbReference type="Proteomes" id="UP001145087"/>
    </source>
</evidence>
<accession>A0A9X3F7C3</accession>
<comment type="caution">
    <text evidence="1">The sequence shown here is derived from an EMBL/GenBank/DDBJ whole genome shotgun (WGS) entry which is preliminary data.</text>
</comment>
<dbReference type="RefSeq" id="WP_343334005.1">
    <property type="nucleotide sequence ID" value="NZ_JAPOHD010000028.1"/>
</dbReference>
<reference evidence="1" key="1">
    <citation type="submission" date="2022-11" db="EMBL/GenBank/DDBJ databases">
        <title>Marilongibacter aestuarii gen. nov., sp. nov., isolated from tidal flat sediment.</title>
        <authorList>
            <person name="Jiayan W."/>
        </authorList>
    </citation>
    <scope>NUCLEOTIDE SEQUENCE</scope>
    <source>
        <strain evidence="1">Z1-6</strain>
    </source>
</reference>
<gene>
    <name evidence="1" type="ORF">OU798_15070</name>
</gene>
<evidence type="ECO:0000313" key="1">
    <source>
        <dbReference type="EMBL" id="MCY1721675.1"/>
    </source>
</evidence>
<dbReference type="AlphaFoldDB" id="A0A9X3F7C3"/>
<organism evidence="1 2">
    <name type="scientific">Draconibacterium aestuarii</name>
    <dbReference type="NCBI Taxonomy" id="2998507"/>
    <lineage>
        <taxon>Bacteria</taxon>
        <taxon>Pseudomonadati</taxon>
        <taxon>Bacteroidota</taxon>
        <taxon>Bacteroidia</taxon>
        <taxon>Marinilabiliales</taxon>
        <taxon>Prolixibacteraceae</taxon>
        <taxon>Draconibacterium</taxon>
    </lineage>
</organism>
<sequence>MKRIYPFFAFLFISYFSFGQYENFDLSKYKLPDIKRHKLDFIFNSQGQFSHDYIVHDNEYLRDTTDERNNQFNGKLNLLYSYYKNTNRMQSSAFFSFSTGYRKNEQKGRAENDYMNKYGETDMSGSYQLNYFLNDENWFIRGVPNATFSYLNISNGDNERKLLFTSESFLLGIGKGRVEQVQDFRHAILILQDLDKRGLTKKELSEDEIIELASLISRLKNERFFDSRIKMETDLEQIDSLLNAINVIDIDDIKYFTSLNDMWRYGDLYVRESGNKIGLSIEPGYSFRNRDLNNDYSEEDMIEEDFTVEYDLRFSSYNPISIKWQADYFVGLNHFYTNELQDVYNGPTQKNYLSSVYLSGNFGYFPNTRTYLSLNSHVIMQNQSYSEDKKIDKDKYELKCLLFFNAYYYISDRLRLNGSFSTQNNFAGLFNSKWGHARTNQYNYNLTLNYAIF</sequence>